<dbReference type="OrthoDB" id="162531at2"/>
<dbReference type="PANTHER" id="PTHR33164">
    <property type="entry name" value="TRANSCRIPTIONAL REGULATOR, MARR FAMILY"/>
    <property type="match status" value="1"/>
</dbReference>
<dbReference type="PRINTS" id="PR00598">
    <property type="entry name" value="HTHMARR"/>
</dbReference>
<accession>K6VB11</accession>
<dbReference type="eggNOG" id="COG1846">
    <property type="taxonomic scope" value="Bacteria"/>
</dbReference>
<dbReference type="Pfam" id="PF12802">
    <property type="entry name" value="MarR_2"/>
    <property type="match status" value="1"/>
</dbReference>
<feature type="domain" description="HTH marR-type" evidence="1">
    <location>
        <begin position="1"/>
        <end position="139"/>
    </location>
</feature>
<reference evidence="2 3" key="1">
    <citation type="submission" date="2012-08" db="EMBL/GenBank/DDBJ databases">
        <title>Whole genome shotgun sequence of Gordonia rhizosphera NBRC 16068.</title>
        <authorList>
            <person name="Takarada H."/>
            <person name="Isaki S."/>
            <person name="Hosoyama A."/>
            <person name="Tsuchikane K."/>
            <person name="Katsumata H."/>
            <person name="Baba S."/>
            <person name="Ohji S."/>
            <person name="Yamazaki S."/>
            <person name="Fujita N."/>
        </authorList>
    </citation>
    <scope>NUCLEOTIDE SEQUENCE [LARGE SCALE GENOMIC DNA]</scope>
    <source>
        <strain evidence="2 3">NBRC 16068</strain>
    </source>
</reference>
<dbReference type="STRING" id="1108045.GORHZ_217_00110"/>
<gene>
    <name evidence="2" type="ORF">GORHZ_217_00110</name>
</gene>
<dbReference type="SMART" id="SM00347">
    <property type="entry name" value="HTH_MARR"/>
    <property type="match status" value="1"/>
</dbReference>
<dbReference type="SUPFAM" id="SSF46785">
    <property type="entry name" value="Winged helix' DNA-binding domain"/>
    <property type="match status" value="1"/>
</dbReference>
<dbReference type="EMBL" id="BAHC01000217">
    <property type="protein sequence ID" value="GAB93383.1"/>
    <property type="molecule type" value="Genomic_DNA"/>
</dbReference>
<name>K6VB11_9ACTN</name>
<comment type="caution">
    <text evidence="2">The sequence shown here is derived from an EMBL/GenBank/DDBJ whole genome shotgun (WGS) entry which is preliminary data.</text>
</comment>
<evidence type="ECO:0000313" key="3">
    <source>
        <dbReference type="Proteomes" id="UP000008363"/>
    </source>
</evidence>
<dbReference type="GO" id="GO:0006950">
    <property type="term" value="P:response to stress"/>
    <property type="evidence" value="ECO:0007669"/>
    <property type="project" value="TreeGrafter"/>
</dbReference>
<dbReference type="InterPro" id="IPR000835">
    <property type="entry name" value="HTH_MarR-typ"/>
</dbReference>
<sequence length="144" mass="16165">MRPGDVWHSLLIAYGNLSTQFSTALENAYRVSLAEFEALLWIDRAGGTPIQAIDLVDRLLLTQSGVTRLLGRLESAGFIDRVPCSYDGRRKDISLTEHGRETFAAMKELHAAHIESLITARLTDRQMDELTELLMLLAPKERLV</sequence>
<dbReference type="PROSITE" id="PS50995">
    <property type="entry name" value="HTH_MARR_2"/>
    <property type="match status" value="1"/>
</dbReference>
<dbReference type="AlphaFoldDB" id="K6VB11"/>
<dbReference type="InterPro" id="IPR036388">
    <property type="entry name" value="WH-like_DNA-bd_sf"/>
</dbReference>
<dbReference type="Proteomes" id="UP000008363">
    <property type="component" value="Unassembled WGS sequence"/>
</dbReference>
<dbReference type="RefSeq" id="WP_006338475.1">
    <property type="nucleotide sequence ID" value="NZ_BAHC01000217.1"/>
</dbReference>
<keyword evidence="3" id="KW-1185">Reference proteome</keyword>
<organism evidence="2 3">
    <name type="scientific">Gordonia rhizosphera NBRC 16068</name>
    <dbReference type="NCBI Taxonomy" id="1108045"/>
    <lineage>
        <taxon>Bacteria</taxon>
        <taxon>Bacillati</taxon>
        <taxon>Actinomycetota</taxon>
        <taxon>Actinomycetes</taxon>
        <taxon>Mycobacteriales</taxon>
        <taxon>Gordoniaceae</taxon>
        <taxon>Gordonia</taxon>
    </lineage>
</organism>
<protein>
    <submittedName>
        <fullName evidence="2">Putative MarR family transcriptional regulator</fullName>
    </submittedName>
</protein>
<dbReference type="Gene3D" id="1.10.10.10">
    <property type="entry name" value="Winged helix-like DNA-binding domain superfamily/Winged helix DNA-binding domain"/>
    <property type="match status" value="1"/>
</dbReference>
<proteinExistence type="predicted"/>
<dbReference type="PANTHER" id="PTHR33164:SF43">
    <property type="entry name" value="HTH-TYPE TRANSCRIPTIONAL REPRESSOR YETL"/>
    <property type="match status" value="1"/>
</dbReference>
<evidence type="ECO:0000259" key="1">
    <source>
        <dbReference type="PROSITE" id="PS50995"/>
    </source>
</evidence>
<dbReference type="InterPro" id="IPR039422">
    <property type="entry name" value="MarR/SlyA-like"/>
</dbReference>
<dbReference type="InterPro" id="IPR036390">
    <property type="entry name" value="WH_DNA-bd_sf"/>
</dbReference>
<evidence type="ECO:0000313" key="2">
    <source>
        <dbReference type="EMBL" id="GAB93383.1"/>
    </source>
</evidence>
<dbReference type="GO" id="GO:0003700">
    <property type="term" value="F:DNA-binding transcription factor activity"/>
    <property type="evidence" value="ECO:0007669"/>
    <property type="project" value="InterPro"/>
</dbReference>